<evidence type="ECO:0000313" key="1">
    <source>
        <dbReference type="EMBL" id="GGN20684.1"/>
    </source>
</evidence>
<reference evidence="1 2" key="1">
    <citation type="journal article" date="2019" name="Int. J. Syst. Evol. Microbiol.">
        <title>The Global Catalogue of Microorganisms (GCM) 10K type strain sequencing project: providing services to taxonomists for standard genome sequencing and annotation.</title>
        <authorList>
            <consortium name="The Broad Institute Genomics Platform"/>
            <consortium name="The Broad Institute Genome Sequencing Center for Infectious Disease"/>
            <person name="Wu L."/>
            <person name="Ma J."/>
        </authorList>
    </citation>
    <scope>NUCLEOTIDE SEQUENCE [LARGE SCALE GENOMIC DNA]</scope>
    <source>
        <strain evidence="1 2">JCM 16331</strain>
    </source>
</reference>
<dbReference type="GO" id="GO:0005198">
    <property type="term" value="F:structural molecule activity"/>
    <property type="evidence" value="ECO:0007669"/>
    <property type="project" value="InterPro"/>
</dbReference>
<dbReference type="Proteomes" id="UP000608850">
    <property type="component" value="Unassembled WGS sequence"/>
</dbReference>
<dbReference type="RefSeq" id="WP_188879042.1">
    <property type="nucleotide sequence ID" value="NZ_BMOQ01000006.1"/>
</dbReference>
<dbReference type="AlphaFoldDB" id="A0A830GC44"/>
<dbReference type="PANTHER" id="PTHR42200">
    <property type="entry name" value="ARCHAEAL FLAGELLA-RELATED PROTEIN F-RELATED"/>
    <property type="match status" value="1"/>
</dbReference>
<dbReference type="PANTHER" id="PTHR42200:SF2">
    <property type="entry name" value="ARCHAEAL FLAGELLA-RELATED PROTEIN F"/>
    <property type="match status" value="1"/>
</dbReference>
<name>A0A830GC44_9EURY</name>
<sequence>MGFSVSGASAILLVGLLLSAGALYPVLERTAEERADAVTARDDRTLRQQNTAVGDPGATYDAASDRLTVTVRNAGTSTLSVAATDLVVDGRYASVPPANTSVAGRPESDVWASNETLTLTVSRASAPERVVVVTGPGVAASARVVV</sequence>
<accession>A0A830GC44</accession>
<protein>
    <recommendedName>
        <fullName evidence="3">Fla cluster protein FlaF</fullName>
    </recommendedName>
</protein>
<dbReference type="EMBL" id="BMOQ01000006">
    <property type="protein sequence ID" value="GGN20684.1"/>
    <property type="molecule type" value="Genomic_DNA"/>
</dbReference>
<dbReference type="OrthoDB" id="62189at2157"/>
<comment type="caution">
    <text evidence="1">The sequence shown here is derived from an EMBL/GenBank/DDBJ whole genome shotgun (WGS) entry which is preliminary data.</text>
</comment>
<evidence type="ECO:0000313" key="2">
    <source>
        <dbReference type="Proteomes" id="UP000608850"/>
    </source>
</evidence>
<keyword evidence="2" id="KW-1185">Reference proteome</keyword>
<gene>
    <name evidence="1" type="ORF">GCM10009021_22280</name>
</gene>
<evidence type="ECO:0008006" key="3">
    <source>
        <dbReference type="Google" id="ProtNLM"/>
    </source>
</evidence>
<proteinExistence type="predicted"/>
<organism evidence="1 2">
    <name type="scientific">Halarchaeum nitratireducens</name>
    <dbReference type="NCBI Taxonomy" id="489913"/>
    <lineage>
        <taxon>Archaea</taxon>
        <taxon>Methanobacteriati</taxon>
        <taxon>Methanobacteriota</taxon>
        <taxon>Stenosarchaea group</taxon>
        <taxon>Halobacteria</taxon>
        <taxon>Halobacteriales</taxon>
        <taxon>Halobacteriaceae</taxon>
    </lineage>
</organism>
<dbReference type="InterPro" id="IPR002774">
    <property type="entry name" value="Flagellin_arc-type"/>
</dbReference>
<dbReference type="GO" id="GO:0097588">
    <property type="term" value="P:archaeal or bacterial-type flagellum-dependent cell motility"/>
    <property type="evidence" value="ECO:0007669"/>
    <property type="project" value="InterPro"/>
</dbReference>